<dbReference type="Proteomes" id="UP000327157">
    <property type="component" value="Chromosome 8"/>
</dbReference>
<dbReference type="EMBL" id="SMOL01000148">
    <property type="protein sequence ID" value="KAB2628840.1"/>
    <property type="molecule type" value="Genomic_DNA"/>
</dbReference>
<evidence type="ECO:0000313" key="1">
    <source>
        <dbReference type="EMBL" id="KAB2628840.1"/>
    </source>
</evidence>
<reference evidence="1 2" key="1">
    <citation type="submission" date="2019-09" db="EMBL/GenBank/DDBJ databases">
        <authorList>
            <person name="Ou C."/>
        </authorList>
    </citation>
    <scope>NUCLEOTIDE SEQUENCE [LARGE SCALE GENOMIC DNA]</scope>
    <source>
        <strain evidence="1">S2</strain>
        <tissue evidence="1">Leaf</tissue>
    </source>
</reference>
<reference evidence="2" key="2">
    <citation type="submission" date="2019-10" db="EMBL/GenBank/DDBJ databases">
        <title>A de novo genome assembly of a pear dwarfing rootstock.</title>
        <authorList>
            <person name="Wang F."/>
            <person name="Wang J."/>
            <person name="Li S."/>
            <person name="Zhang Y."/>
            <person name="Fang M."/>
            <person name="Ma L."/>
            <person name="Zhao Y."/>
            <person name="Jiang S."/>
        </authorList>
    </citation>
    <scope>NUCLEOTIDE SEQUENCE [LARGE SCALE GENOMIC DNA]</scope>
</reference>
<keyword evidence="2" id="KW-1185">Reference proteome</keyword>
<accession>A0A5N5HTH6</accession>
<comment type="caution">
    <text evidence="1">The sequence shown here is derived from an EMBL/GenBank/DDBJ whole genome shotgun (WGS) entry which is preliminary data.</text>
</comment>
<name>A0A5N5HTH6_9ROSA</name>
<dbReference type="InterPro" id="IPR052929">
    <property type="entry name" value="RNase_H-like_EbsB-rel"/>
</dbReference>
<dbReference type="PANTHER" id="PTHR47074:SF11">
    <property type="entry name" value="REVERSE TRANSCRIPTASE-LIKE PROTEIN"/>
    <property type="match status" value="1"/>
</dbReference>
<sequence length="635" mass="71698">MSGFQNIESLALKFGSSLSPSEREKGGIKIEKKAVEEALLGFHYSIVVEVFSLKPVNENGFIDQFTSLWRGREGISIRALGGALFIARFVGRHDMCLVLEVKKAWLFQDDLVWVVHNVPPLNMTEAVAMAIGGLLGSVVEVDKNDGRDCIGAGSIELVSHLEEIEGNGESNEVVQPSRDIDLNMPFVGNTKKVLDSLRGRDSIDRDVDHGVLSQDSDPFNLIPIIEAEDDVMAVIEDGLNRVHKNQWSIMDQAEATYEGLGMSCIHIIEPRGITGGYTELCLLMGDFNDLLLESEKEGGILIRGGIGDEGFIQERLDRVLATHNWMQEYHQAIVKHVVLEGSDHAMLVLSTVVDQPRKTKRFMYDPRWNLDPSCEKVLNEQRGICWLKDMIRDAYQQPVFDVLFCRAMESEAQNVLYLLQRIWHYTRNGIYSVKTGYLVTQEMNRNRELGRKGVGQASMANSMDMVPFARVFWFGSPLQLDVALVVGEDFLAYWKWLCAKYEGEGETNDLIRWVVCGLWRIWKCRNSLVFEKTAVEPIVALQLLRQHLAEMALCDGEPLQQLSHRQQMRRTKMHGWLWPPFGTIKINCDGAWCNSTEAKTVGLALMWCMEGGLESVQLETDSQVLVDMIRGSLQP</sequence>
<reference evidence="1 2" key="3">
    <citation type="submission" date="2019-11" db="EMBL/GenBank/DDBJ databases">
        <title>A de novo genome assembly of a pear dwarfing rootstock.</title>
        <authorList>
            <person name="Wang F."/>
            <person name="Wang J."/>
            <person name="Li S."/>
            <person name="Zhang Y."/>
            <person name="Fang M."/>
            <person name="Ma L."/>
            <person name="Zhao Y."/>
            <person name="Jiang S."/>
        </authorList>
    </citation>
    <scope>NUCLEOTIDE SEQUENCE [LARGE SCALE GENOMIC DNA]</scope>
    <source>
        <strain evidence="1">S2</strain>
        <tissue evidence="1">Leaf</tissue>
    </source>
</reference>
<dbReference type="PANTHER" id="PTHR47074">
    <property type="entry name" value="BNAC02G40300D PROTEIN"/>
    <property type="match status" value="1"/>
</dbReference>
<proteinExistence type="predicted"/>
<protein>
    <recommendedName>
        <fullName evidence="3">RNase H type-1 domain-containing protein</fullName>
    </recommendedName>
</protein>
<dbReference type="AlphaFoldDB" id="A0A5N5HTH6"/>
<dbReference type="OrthoDB" id="1701901at2759"/>
<evidence type="ECO:0000313" key="2">
    <source>
        <dbReference type="Proteomes" id="UP000327157"/>
    </source>
</evidence>
<organism evidence="1 2">
    <name type="scientific">Pyrus ussuriensis x Pyrus communis</name>
    <dbReference type="NCBI Taxonomy" id="2448454"/>
    <lineage>
        <taxon>Eukaryota</taxon>
        <taxon>Viridiplantae</taxon>
        <taxon>Streptophyta</taxon>
        <taxon>Embryophyta</taxon>
        <taxon>Tracheophyta</taxon>
        <taxon>Spermatophyta</taxon>
        <taxon>Magnoliopsida</taxon>
        <taxon>eudicotyledons</taxon>
        <taxon>Gunneridae</taxon>
        <taxon>Pentapetalae</taxon>
        <taxon>rosids</taxon>
        <taxon>fabids</taxon>
        <taxon>Rosales</taxon>
        <taxon>Rosaceae</taxon>
        <taxon>Amygdaloideae</taxon>
        <taxon>Maleae</taxon>
        <taxon>Pyrus</taxon>
    </lineage>
</organism>
<dbReference type="InterPro" id="IPR036691">
    <property type="entry name" value="Endo/exonu/phosph_ase_sf"/>
</dbReference>
<gene>
    <name evidence="1" type="ORF">D8674_033635</name>
</gene>
<dbReference type="SUPFAM" id="SSF56219">
    <property type="entry name" value="DNase I-like"/>
    <property type="match status" value="1"/>
</dbReference>
<evidence type="ECO:0008006" key="3">
    <source>
        <dbReference type="Google" id="ProtNLM"/>
    </source>
</evidence>